<accession>A0A1F7UXV3</accession>
<gene>
    <name evidence="1" type="ORF">A2936_01565</name>
</gene>
<evidence type="ECO:0000313" key="1">
    <source>
        <dbReference type="EMBL" id="OGL82568.1"/>
    </source>
</evidence>
<sequence>MPEEERSEPTQTKFRLKKDNITALTELPKDMSSRWKSLGWPMEIQGTARPLEGTADYKFAYPVGDVFVSFGVVVHELGHLRQEEDERFVDADKNSKDYVIVLEEDAYERGWQRAERYCPEVVAQIEEKFQEYRRQGKMQGFASFKDFYTWLRRTVDINRALGSVPASEDEQSREELEFQALKNGGVEEFFGKLNALKVGEPISREFIEDFIIKVAEKIVEE</sequence>
<reference evidence="1 2" key="1">
    <citation type="journal article" date="2016" name="Nat. Commun.">
        <title>Thousands of microbial genomes shed light on interconnected biogeochemical processes in an aquifer system.</title>
        <authorList>
            <person name="Anantharaman K."/>
            <person name="Brown C.T."/>
            <person name="Hug L.A."/>
            <person name="Sharon I."/>
            <person name="Castelle C.J."/>
            <person name="Probst A.J."/>
            <person name="Thomas B.C."/>
            <person name="Singh A."/>
            <person name="Wilkins M.J."/>
            <person name="Karaoz U."/>
            <person name="Brodie E.L."/>
            <person name="Williams K.H."/>
            <person name="Hubbard S.S."/>
            <person name="Banfield J.F."/>
        </authorList>
    </citation>
    <scope>NUCLEOTIDE SEQUENCE [LARGE SCALE GENOMIC DNA]</scope>
</reference>
<dbReference type="EMBL" id="MGEK01000017">
    <property type="protein sequence ID" value="OGL82568.1"/>
    <property type="molecule type" value="Genomic_DNA"/>
</dbReference>
<dbReference type="Proteomes" id="UP000176846">
    <property type="component" value="Unassembled WGS sequence"/>
</dbReference>
<name>A0A1F7UXV3_9BACT</name>
<protein>
    <submittedName>
        <fullName evidence="1">Uncharacterized protein</fullName>
    </submittedName>
</protein>
<dbReference type="AlphaFoldDB" id="A0A1F7UXV3"/>
<evidence type="ECO:0000313" key="2">
    <source>
        <dbReference type="Proteomes" id="UP000176846"/>
    </source>
</evidence>
<organism evidence="1 2">
    <name type="scientific">Candidatus Uhrbacteria bacterium RIFCSPLOWO2_01_FULL_47_25</name>
    <dbReference type="NCBI Taxonomy" id="1802402"/>
    <lineage>
        <taxon>Bacteria</taxon>
        <taxon>Candidatus Uhriibacteriota</taxon>
    </lineage>
</organism>
<proteinExistence type="predicted"/>
<comment type="caution">
    <text evidence="1">The sequence shown here is derived from an EMBL/GenBank/DDBJ whole genome shotgun (WGS) entry which is preliminary data.</text>
</comment>